<evidence type="ECO:0000256" key="2">
    <source>
        <dbReference type="ARBA" id="ARBA00029447"/>
    </source>
</evidence>
<keyword evidence="5" id="KW-0472">Membrane</keyword>
<dbReference type="InterPro" id="IPR024478">
    <property type="entry name" value="HlyB_4HB_MCP"/>
</dbReference>
<name>A0ABT2DA18_9BURK</name>
<dbReference type="Gene3D" id="1.10.287.950">
    <property type="entry name" value="Methyl-accepting chemotaxis protein"/>
    <property type="match status" value="1"/>
</dbReference>
<dbReference type="InterPro" id="IPR004089">
    <property type="entry name" value="MCPsignal_dom"/>
</dbReference>
<reference evidence="8 9" key="1">
    <citation type="submission" date="2022-08" db="EMBL/GenBank/DDBJ databases">
        <title>Reclassification of Massilia species as members of the genera Telluria, Duganella, Pseudoduganella, Mokoshia gen. nov. and Zemynaea gen. nov. using orthogonal and non-orthogonal genome-based approaches.</title>
        <authorList>
            <person name="Bowman J.P."/>
        </authorList>
    </citation>
    <scope>NUCLEOTIDE SEQUENCE [LARGE SCALE GENOMIC DNA]</scope>
    <source>
        <strain evidence="8 9">JCM 31605</strain>
    </source>
</reference>
<comment type="caution">
    <text evidence="8">The sequence shown here is derived from an EMBL/GenBank/DDBJ whole genome shotgun (WGS) entry which is preliminary data.</text>
</comment>
<dbReference type="SMART" id="SM00283">
    <property type="entry name" value="MA"/>
    <property type="match status" value="1"/>
</dbReference>
<keyword evidence="1" id="KW-0488">Methylation</keyword>
<evidence type="ECO:0000256" key="3">
    <source>
        <dbReference type="PROSITE-ProRule" id="PRU00284"/>
    </source>
</evidence>
<keyword evidence="5" id="KW-0812">Transmembrane</keyword>
<dbReference type="CDD" id="cd06225">
    <property type="entry name" value="HAMP"/>
    <property type="match status" value="1"/>
</dbReference>
<evidence type="ECO:0000313" key="8">
    <source>
        <dbReference type="EMBL" id="MCS0807303.1"/>
    </source>
</evidence>
<dbReference type="PROSITE" id="PS50885">
    <property type="entry name" value="HAMP"/>
    <property type="match status" value="1"/>
</dbReference>
<dbReference type="Proteomes" id="UP001206126">
    <property type="component" value="Unassembled WGS sequence"/>
</dbReference>
<feature type="transmembrane region" description="Helical" evidence="5">
    <location>
        <begin position="191"/>
        <end position="210"/>
    </location>
</feature>
<dbReference type="InterPro" id="IPR004090">
    <property type="entry name" value="Chemotax_Me-accpt_rcpt"/>
</dbReference>
<dbReference type="CDD" id="cd11386">
    <property type="entry name" value="MCP_signal"/>
    <property type="match status" value="1"/>
</dbReference>
<proteinExistence type="inferred from homology"/>
<dbReference type="SMART" id="SM00304">
    <property type="entry name" value="HAMP"/>
    <property type="match status" value="1"/>
</dbReference>
<dbReference type="CDD" id="cd19411">
    <property type="entry name" value="MCP2201-like_sensor"/>
    <property type="match status" value="1"/>
</dbReference>
<dbReference type="EMBL" id="JANUHB010000001">
    <property type="protein sequence ID" value="MCS0807303.1"/>
    <property type="molecule type" value="Genomic_DNA"/>
</dbReference>
<dbReference type="PRINTS" id="PR00260">
    <property type="entry name" value="CHEMTRNSDUCR"/>
</dbReference>
<feature type="domain" description="HAMP" evidence="7">
    <location>
        <begin position="212"/>
        <end position="264"/>
    </location>
</feature>
<dbReference type="Pfam" id="PF00672">
    <property type="entry name" value="HAMP"/>
    <property type="match status" value="1"/>
</dbReference>
<keyword evidence="4" id="KW-0175">Coiled coil</keyword>
<feature type="transmembrane region" description="Helical" evidence="5">
    <location>
        <begin position="12"/>
        <end position="33"/>
    </location>
</feature>
<evidence type="ECO:0000256" key="4">
    <source>
        <dbReference type="SAM" id="Coils"/>
    </source>
</evidence>
<dbReference type="SUPFAM" id="SSF58104">
    <property type="entry name" value="Methyl-accepting chemotaxis protein (MCP) signaling domain"/>
    <property type="match status" value="1"/>
</dbReference>
<dbReference type="Pfam" id="PF00015">
    <property type="entry name" value="MCPsignal"/>
    <property type="match status" value="1"/>
</dbReference>
<organism evidence="8 9">
    <name type="scientific">Massilia agilis</name>
    <dbReference type="NCBI Taxonomy" id="1811226"/>
    <lineage>
        <taxon>Bacteria</taxon>
        <taxon>Pseudomonadati</taxon>
        <taxon>Pseudomonadota</taxon>
        <taxon>Betaproteobacteria</taxon>
        <taxon>Burkholderiales</taxon>
        <taxon>Oxalobacteraceae</taxon>
        <taxon>Telluria group</taxon>
        <taxon>Massilia</taxon>
    </lineage>
</organism>
<dbReference type="PANTHER" id="PTHR43531">
    <property type="entry name" value="PROTEIN ICFG"/>
    <property type="match status" value="1"/>
</dbReference>
<dbReference type="Pfam" id="PF12729">
    <property type="entry name" value="4HB_MCP_1"/>
    <property type="match status" value="1"/>
</dbReference>
<dbReference type="PROSITE" id="PS50111">
    <property type="entry name" value="CHEMOTAXIS_TRANSDUC_2"/>
    <property type="match status" value="1"/>
</dbReference>
<protein>
    <submittedName>
        <fullName evidence="8">Methyl-accepting chemotaxis protein</fullName>
    </submittedName>
</protein>
<evidence type="ECO:0000256" key="1">
    <source>
        <dbReference type="ARBA" id="ARBA00022481"/>
    </source>
</evidence>
<evidence type="ECO:0000256" key="5">
    <source>
        <dbReference type="SAM" id="Phobius"/>
    </source>
</evidence>
<accession>A0ABT2DA18</accession>
<feature type="domain" description="Methyl-accepting transducer" evidence="6">
    <location>
        <begin position="269"/>
        <end position="498"/>
    </location>
</feature>
<keyword evidence="3" id="KW-0807">Transducer</keyword>
<evidence type="ECO:0000259" key="6">
    <source>
        <dbReference type="PROSITE" id="PS50111"/>
    </source>
</evidence>
<dbReference type="InterPro" id="IPR051310">
    <property type="entry name" value="MCP_chemotaxis"/>
</dbReference>
<dbReference type="RefSeq" id="WP_258821073.1">
    <property type="nucleotide sequence ID" value="NZ_JANUHB010000001.1"/>
</dbReference>
<sequence length="575" mass="60280">MGFFANLNIGKRLGIGFALVLAMTVLIAAVAFWRMNETSEATAAMAQPIVKERMIADWNKYIYTAVRRTAAIVKSSDPALVAYFKDDAAMTTGKTAELIKQIEPMITSDAEKALYAKMMVERKRYRDAVNAAMKAKTEGNQELAVKVLDEQYTPSANNYMAILDELVALQRASMDGQVKESEQNQAMGMRLIVGLAALTVVLGTLFAWILTRSITRPIRAAVELAETVAAGDLTRRIDATGGDETGALLRALRHMNDSLVAIVSQVRGGTDAIATASAEISAGNLDLSVRTEQQASSLEETAASMEELTGTVRNNAENARHANQLSIEASRVASEGGAVASEVTTTMASINESSRKIVDIIGVIDGIAFQTNILALNAAVEAARAGEQGRGFAVVAGEVRTLAQRSAAAAKEIKALIDDSVAKVATGARLVDKAGATMEQVVTSIARVTDIMAEITSASQEQTSGIEQVNQAIGQMDQATQQNAALVEEAAAAASAMQEQAGRLAQVVGVFKLDQAVMAATAATAAAPLAARTAAAALPKAAKGGTPVVTPARARAAIAGAPRKVAAGNEEWEAF</sequence>
<gene>
    <name evidence="8" type="ORF">NX774_05125</name>
</gene>
<evidence type="ECO:0000313" key="9">
    <source>
        <dbReference type="Proteomes" id="UP001206126"/>
    </source>
</evidence>
<keyword evidence="5" id="KW-1133">Transmembrane helix</keyword>
<dbReference type="InterPro" id="IPR047347">
    <property type="entry name" value="YvaQ-like_sensor"/>
</dbReference>
<feature type="coiled-coil region" evidence="4">
    <location>
        <begin position="469"/>
        <end position="496"/>
    </location>
</feature>
<keyword evidence="9" id="KW-1185">Reference proteome</keyword>
<evidence type="ECO:0000259" key="7">
    <source>
        <dbReference type="PROSITE" id="PS50885"/>
    </source>
</evidence>
<dbReference type="InterPro" id="IPR003660">
    <property type="entry name" value="HAMP_dom"/>
</dbReference>
<dbReference type="PANTHER" id="PTHR43531:SF14">
    <property type="entry name" value="METHYL-ACCEPTING CHEMOTAXIS PROTEIN I-RELATED"/>
    <property type="match status" value="1"/>
</dbReference>
<comment type="similarity">
    <text evidence="2">Belongs to the methyl-accepting chemotaxis (MCP) protein family.</text>
</comment>